<dbReference type="STRING" id="1212491.LFA_0278"/>
<feature type="domain" description="YcaO" evidence="1">
    <location>
        <begin position="69"/>
        <end position="400"/>
    </location>
</feature>
<dbReference type="PROSITE" id="PS51664">
    <property type="entry name" value="YCAO"/>
    <property type="match status" value="1"/>
</dbReference>
<dbReference type="Gene3D" id="3.30.1330.230">
    <property type="match status" value="2"/>
</dbReference>
<dbReference type="AlphaFoldDB" id="A0A098G187"/>
<dbReference type="Pfam" id="PF02624">
    <property type="entry name" value="YcaO"/>
    <property type="match status" value="1"/>
</dbReference>
<dbReference type="PANTHER" id="PTHR37809:SF1">
    <property type="entry name" value="RIBOSOMAL PROTEIN S12 METHYLTHIOTRANSFERASE ACCESSORY FACTOR YCAO"/>
    <property type="match status" value="1"/>
</dbReference>
<evidence type="ECO:0000259" key="1">
    <source>
        <dbReference type="PROSITE" id="PS51664"/>
    </source>
</evidence>
<dbReference type="PANTHER" id="PTHR37809">
    <property type="entry name" value="RIBOSOMAL PROTEIN S12 METHYLTHIOTRANSFERASE ACCESSORY FACTOR YCAO"/>
    <property type="match status" value="1"/>
</dbReference>
<organism evidence="2 3">
    <name type="scientific">Legionella fallonii LLAP-10</name>
    <dbReference type="NCBI Taxonomy" id="1212491"/>
    <lineage>
        <taxon>Bacteria</taxon>
        <taxon>Pseudomonadati</taxon>
        <taxon>Pseudomonadota</taxon>
        <taxon>Gammaproteobacteria</taxon>
        <taxon>Legionellales</taxon>
        <taxon>Legionellaceae</taxon>
        <taxon>Legionella</taxon>
    </lineage>
</organism>
<evidence type="ECO:0000313" key="2">
    <source>
        <dbReference type="EMBL" id="CEG55751.1"/>
    </source>
</evidence>
<name>A0A098G187_9GAMM</name>
<dbReference type="InterPro" id="IPR003776">
    <property type="entry name" value="YcaO-like_dom"/>
</dbReference>
<dbReference type="EMBL" id="LN614827">
    <property type="protein sequence ID" value="CEG55751.1"/>
    <property type="molecule type" value="Genomic_DNA"/>
</dbReference>
<gene>
    <name evidence="2" type="ORF">LFA_0278</name>
</gene>
<protein>
    <recommendedName>
        <fullName evidence="1">YcaO domain-containing protein</fullName>
    </recommendedName>
</protein>
<dbReference type="Proteomes" id="UP000032430">
    <property type="component" value="Chromosome I"/>
</dbReference>
<dbReference type="HOGENOM" id="CLU_056369_0_0_6"/>
<dbReference type="NCBIfam" id="TIGR00702">
    <property type="entry name" value="YcaO-type kinase domain"/>
    <property type="match status" value="1"/>
</dbReference>
<sequence length="400" mass="44628">MNEGIDEMLDLGGTYRAVSPEETLDKIVPMLWPIFGITRVANITGLDDLNIPTYIAIRPDSKILSTAQGKGVTHELAKISAIMESIESWHAERLLPPKLFGCYRQLCKQHSMIAPEDLVNGNFGFTLDALQQKELAWSSGVELNTGKEIYFPSSLIDLDSHILNDNRLGCFPATSNGLASGNSLDEAICHGIFEVIERHCWALAEHSAPRYIDSATIKATHLLALLNKANSDSIQFKICELTTELGVPAYSAVLFDRRGTRQLDFFIGAGAHLSSVVALSRAVTEAIQSRLTMISGSRDDIFPANYQFKKKFTRNDTAGFHSKHQAAFVETKVPDDFTRCIDELLQRLKQQGFEQVIVYNHTRSELGIPVVHVIIPGMAFDWFKHKTQAYVPDFFCEHAR</sequence>
<reference evidence="3" key="1">
    <citation type="submission" date="2014-09" db="EMBL/GenBank/DDBJ databases">
        <authorList>
            <person name="Gomez-Valero L."/>
        </authorList>
    </citation>
    <scope>NUCLEOTIDE SEQUENCE [LARGE SCALE GENOMIC DNA]</scope>
    <source>
        <strain evidence="3">ATCC700992</strain>
    </source>
</reference>
<accession>A0A098G187</accession>
<proteinExistence type="predicted"/>
<keyword evidence="3" id="KW-1185">Reference proteome</keyword>
<evidence type="ECO:0000313" key="3">
    <source>
        <dbReference type="Proteomes" id="UP000032430"/>
    </source>
</evidence>
<dbReference type="KEGG" id="lfa:LFA_0278"/>